<evidence type="ECO:0000313" key="7">
    <source>
        <dbReference type="Proteomes" id="UP001597178"/>
    </source>
</evidence>
<dbReference type="PANTHER" id="PTHR30126">
    <property type="entry name" value="HTH-TYPE TRANSCRIPTIONAL REGULATOR"/>
    <property type="match status" value="1"/>
</dbReference>
<protein>
    <submittedName>
        <fullName evidence="6">Selenium metabolism-associated LysR family transcriptional regulator</fullName>
    </submittedName>
</protein>
<dbReference type="CDD" id="cd08420">
    <property type="entry name" value="PBP2_CysL_like"/>
    <property type="match status" value="1"/>
</dbReference>
<dbReference type="InterPro" id="IPR036388">
    <property type="entry name" value="WH-like_DNA-bd_sf"/>
</dbReference>
<dbReference type="Pfam" id="PF03466">
    <property type="entry name" value="LysR_substrate"/>
    <property type="match status" value="1"/>
</dbReference>
<evidence type="ECO:0000256" key="3">
    <source>
        <dbReference type="ARBA" id="ARBA00023125"/>
    </source>
</evidence>
<dbReference type="PANTHER" id="PTHR30126:SF64">
    <property type="entry name" value="HTH-TYPE TRANSCRIPTIONAL REGULATOR CITR"/>
    <property type="match status" value="1"/>
</dbReference>
<evidence type="ECO:0000256" key="2">
    <source>
        <dbReference type="ARBA" id="ARBA00023015"/>
    </source>
</evidence>
<dbReference type="Gene3D" id="3.40.190.290">
    <property type="match status" value="1"/>
</dbReference>
<evidence type="ECO:0000259" key="5">
    <source>
        <dbReference type="PROSITE" id="PS50931"/>
    </source>
</evidence>
<comment type="caution">
    <text evidence="6">The sequence shown here is derived from an EMBL/GenBank/DDBJ whole genome shotgun (WGS) entry which is preliminary data.</text>
</comment>
<dbReference type="SUPFAM" id="SSF53850">
    <property type="entry name" value="Periplasmic binding protein-like II"/>
    <property type="match status" value="1"/>
</dbReference>
<dbReference type="Proteomes" id="UP001597178">
    <property type="component" value="Unassembled WGS sequence"/>
</dbReference>
<dbReference type="PRINTS" id="PR00039">
    <property type="entry name" value="HTHLYSR"/>
</dbReference>
<sequence>MNYERLKTFIAVAEKNSFSEAAKILYVTQPTITSQIKSLEEELGTKLFERTTKKVQMTHSAGILLKYARDIVHMNDSARKEITQMESTAYGELGMGCSLTIGEYILPAFLKQFKENYPLIQIQVTIANSQAIINHIKDQFIDVGLIETPIEDSQIRLEPFLEDEIVLIAAPDYFSSEDALITLEHVQQSPLIFREEGSGTRSVVNHYMEKAGLSNDDLQIVMELGSTEAIKAVVESGLGVSFISKNAIKKEEELGLLKAYTITNMKLKRHFYIAYRKKQVLKSTTELFLETLRGIVQRKENLMVDAPAGDDHTNF</sequence>
<dbReference type="NCBIfam" id="NF040786">
    <property type="entry name" value="LysR_Sec_metab"/>
    <property type="match status" value="1"/>
</dbReference>
<dbReference type="PROSITE" id="PS50931">
    <property type="entry name" value="HTH_LYSR"/>
    <property type="match status" value="1"/>
</dbReference>
<organism evidence="6 7">
    <name type="scientific">Lentibacillus salinarum</name>
    <dbReference type="NCBI Taxonomy" id="446820"/>
    <lineage>
        <taxon>Bacteria</taxon>
        <taxon>Bacillati</taxon>
        <taxon>Bacillota</taxon>
        <taxon>Bacilli</taxon>
        <taxon>Bacillales</taxon>
        <taxon>Bacillaceae</taxon>
        <taxon>Lentibacillus</taxon>
    </lineage>
</organism>
<reference evidence="7" key="1">
    <citation type="journal article" date="2019" name="Int. J. Syst. Evol. Microbiol.">
        <title>The Global Catalogue of Microorganisms (GCM) 10K type strain sequencing project: providing services to taxonomists for standard genome sequencing and annotation.</title>
        <authorList>
            <consortium name="The Broad Institute Genomics Platform"/>
            <consortium name="The Broad Institute Genome Sequencing Center for Infectious Disease"/>
            <person name="Wu L."/>
            <person name="Ma J."/>
        </authorList>
    </citation>
    <scope>NUCLEOTIDE SEQUENCE [LARGE SCALE GENOMIC DNA]</scope>
    <source>
        <strain evidence="7">CCUG 54822</strain>
    </source>
</reference>
<dbReference type="Gene3D" id="1.10.10.10">
    <property type="entry name" value="Winged helix-like DNA-binding domain superfamily/Winged helix DNA-binding domain"/>
    <property type="match status" value="1"/>
</dbReference>
<feature type="domain" description="HTH lysR-type" evidence="5">
    <location>
        <begin position="1"/>
        <end position="58"/>
    </location>
</feature>
<dbReference type="InterPro" id="IPR036390">
    <property type="entry name" value="WH_DNA-bd_sf"/>
</dbReference>
<dbReference type="RefSeq" id="WP_382400936.1">
    <property type="nucleotide sequence ID" value="NZ_JBHTNH010000026.1"/>
</dbReference>
<accession>A0ABW3ZX53</accession>
<dbReference type="Pfam" id="PF00126">
    <property type="entry name" value="HTH_1"/>
    <property type="match status" value="1"/>
</dbReference>
<evidence type="ECO:0000313" key="6">
    <source>
        <dbReference type="EMBL" id="MFD1362412.1"/>
    </source>
</evidence>
<comment type="similarity">
    <text evidence="1">Belongs to the LysR transcriptional regulatory family.</text>
</comment>
<keyword evidence="7" id="KW-1185">Reference proteome</keyword>
<dbReference type="SUPFAM" id="SSF46785">
    <property type="entry name" value="Winged helix' DNA-binding domain"/>
    <property type="match status" value="1"/>
</dbReference>
<name>A0ABW3ZX53_9BACI</name>
<proteinExistence type="inferred from homology"/>
<evidence type="ECO:0000256" key="4">
    <source>
        <dbReference type="ARBA" id="ARBA00023163"/>
    </source>
</evidence>
<evidence type="ECO:0000256" key="1">
    <source>
        <dbReference type="ARBA" id="ARBA00009437"/>
    </source>
</evidence>
<dbReference type="InterPro" id="IPR005119">
    <property type="entry name" value="LysR_subst-bd"/>
</dbReference>
<dbReference type="InterPro" id="IPR047788">
    <property type="entry name" value="LysR-like_Sec_metab"/>
</dbReference>
<gene>
    <name evidence="6" type="ORF">ACFQ4A_12165</name>
</gene>
<keyword evidence="2" id="KW-0805">Transcription regulation</keyword>
<keyword evidence="4" id="KW-0804">Transcription</keyword>
<dbReference type="InterPro" id="IPR000847">
    <property type="entry name" value="LysR_HTH_N"/>
</dbReference>
<keyword evidence="3" id="KW-0238">DNA-binding</keyword>
<dbReference type="EMBL" id="JBHTNH010000026">
    <property type="protein sequence ID" value="MFD1362412.1"/>
    <property type="molecule type" value="Genomic_DNA"/>
</dbReference>